<dbReference type="AlphaFoldDB" id="A0A673YD33"/>
<dbReference type="GeneTree" id="ENSGT01120000271870"/>
<evidence type="ECO:0000313" key="4">
    <source>
        <dbReference type="Ensembl" id="ENSSTUP00000032438.1"/>
    </source>
</evidence>
<evidence type="ECO:0000259" key="1">
    <source>
        <dbReference type="Pfam" id="PF01498"/>
    </source>
</evidence>
<dbReference type="Gene3D" id="3.30.420.10">
    <property type="entry name" value="Ribonuclease H-like superfamily/Ribonuclease H"/>
    <property type="match status" value="1"/>
</dbReference>
<reference evidence="4" key="2">
    <citation type="submission" date="2025-09" db="UniProtKB">
        <authorList>
            <consortium name="Ensembl"/>
        </authorList>
    </citation>
    <scope>IDENTIFICATION</scope>
</reference>
<dbReference type="Pfam" id="PF13358">
    <property type="entry name" value="DDE_3"/>
    <property type="match status" value="1"/>
</dbReference>
<dbReference type="Pfam" id="PF25787">
    <property type="entry name" value="HTH_SB"/>
    <property type="match status" value="1"/>
</dbReference>
<organism evidence="4 5">
    <name type="scientific">Salmo trutta</name>
    <name type="common">Brown trout</name>
    <dbReference type="NCBI Taxonomy" id="8032"/>
    <lineage>
        <taxon>Eukaryota</taxon>
        <taxon>Metazoa</taxon>
        <taxon>Chordata</taxon>
        <taxon>Craniata</taxon>
        <taxon>Vertebrata</taxon>
        <taxon>Euteleostomi</taxon>
        <taxon>Actinopterygii</taxon>
        <taxon>Neopterygii</taxon>
        <taxon>Teleostei</taxon>
        <taxon>Protacanthopterygii</taxon>
        <taxon>Salmoniformes</taxon>
        <taxon>Salmonidae</taxon>
        <taxon>Salmoninae</taxon>
        <taxon>Salmo</taxon>
    </lineage>
</organism>
<evidence type="ECO:0008006" key="6">
    <source>
        <dbReference type="Google" id="ProtNLM"/>
    </source>
</evidence>
<name>A0A673YD33_SALTR</name>
<feature type="domain" description="Sleeping Beauty transposase HTH" evidence="3">
    <location>
        <begin position="1"/>
        <end position="52"/>
    </location>
</feature>
<dbReference type="InterPro" id="IPR052338">
    <property type="entry name" value="Transposase_5"/>
</dbReference>
<dbReference type="InterPro" id="IPR036388">
    <property type="entry name" value="WH-like_DNA-bd_sf"/>
</dbReference>
<dbReference type="InterPro" id="IPR057667">
    <property type="entry name" value="HTH_SB"/>
</dbReference>
<accession>A0A673YD33</accession>
<dbReference type="Ensembl" id="ENSSTUT00000033898.1">
    <property type="protein sequence ID" value="ENSSTUP00000032438.1"/>
    <property type="gene ID" value="ENSSTUG00000013938.1"/>
</dbReference>
<evidence type="ECO:0000313" key="5">
    <source>
        <dbReference type="Proteomes" id="UP000472277"/>
    </source>
</evidence>
<dbReference type="Proteomes" id="UP000472277">
    <property type="component" value="Chromosome 14"/>
</dbReference>
<evidence type="ECO:0000259" key="2">
    <source>
        <dbReference type="Pfam" id="PF13358"/>
    </source>
</evidence>
<protein>
    <recommendedName>
        <fullName evidence="6">Tc1-like transposase DDE domain-containing protein</fullName>
    </recommendedName>
</protein>
<feature type="domain" description="Transposase Tc1-like" evidence="1">
    <location>
        <begin position="68"/>
        <end position="138"/>
    </location>
</feature>
<dbReference type="Gene3D" id="1.10.10.10">
    <property type="entry name" value="Winged helix-like DNA-binding domain superfamily/Winged helix DNA-binding domain"/>
    <property type="match status" value="1"/>
</dbReference>
<dbReference type="InterPro" id="IPR038717">
    <property type="entry name" value="Tc1-like_DDE_dom"/>
</dbReference>
<dbReference type="GO" id="GO:0006313">
    <property type="term" value="P:DNA transposition"/>
    <property type="evidence" value="ECO:0007669"/>
    <property type="project" value="InterPro"/>
</dbReference>
<dbReference type="InterPro" id="IPR009057">
    <property type="entry name" value="Homeodomain-like_sf"/>
</dbReference>
<dbReference type="Pfam" id="PF01498">
    <property type="entry name" value="HTH_Tnp_Tc3_2"/>
    <property type="match status" value="1"/>
</dbReference>
<dbReference type="GO" id="GO:0003677">
    <property type="term" value="F:DNA binding"/>
    <property type="evidence" value="ECO:0007669"/>
    <property type="project" value="InterPro"/>
</dbReference>
<reference evidence="4" key="1">
    <citation type="submission" date="2025-08" db="UniProtKB">
        <authorList>
            <consortium name="Ensembl"/>
        </authorList>
    </citation>
    <scope>IDENTIFICATION</scope>
</reference>
<feature type="domain" description="Tc1-like transposase DDE" evidence="2">
    <location>
        <begin position="183"/>
        <end position="299"/>
    </location>
</feature>
<sequence>MKTKELSKQVRNKVVEKYRSGLGYKKISQTLNIPQSTMKSNIIKWKKYGTTTNLPREGHPPKLTDQARRALIRAATKRPKITLKELLSSTAEIGVSVHRTTLSRTLHRAGLYGRVARKKPLLNEKNKQTRLVFAKRHVGDSPNIWKKVLGLDETKIELFGHQGKRYVWRKFNNSHHPENTIPTVKHGGSSIMLWVCFSSAGTGKLVRIEGMMDGGKYRSHLEGNLFQSSKDLRLGWRFIFQQDNDPKHPAKATLEWFKGKHLNVLEWPSQSPDLNPVENLWDDLKIAVHQRNPSNLKELEQFCLEEWAKIPVARCAKLIETYPKRLADVIATKGGSTKY</sequence>
<dbReference type="PANTHER" id="PTHR23022:SF135">
    <property type="entry name" value="SI:DKEY-77F5.3"/>
    <property type="match status" value="1"/>
</dbReference>
<dbReference type="InParanoid" id="A0A673YD33"/>
<evidence type="ECO:0000259" key="3">
    <source>
        <dbReference type="Pfam" id="PF25787"/>
    </source>
</evidence>
<dbReference type="SUPFAM" id="SSF46689">
    <property type="entry name" value="Homeodomain-like"/>
    <property type="match status" value="1"/>
</dbReference>
<proteinExistence type="predicted"/>
<dbReference type="OMA" id="SSIMLWV"/>
<dbReference type="PANTHER" id="PTHR23022">
    <property type="entry name" value="TRANSPOSABLE ELEMENT-RELATED"/>
    <property type="match status" value="1"/>
</dbReference>
<keyword evidence="5" id="KW-1185">Reference proteome</keyword>
<dbReference type="GO" id="GO:0015074">
    <property type="term" value="P:DNA integration"/>
    <property type="evidence" value="ECO:0007669"/>
    <property type="project" value="InterPro"/>
</dbReference>
<dbReference type="InterPro" id="IPR002492">
    <property type="entry name" value="Transposase_Tc1-like"/>
</dbReference>
<dbReference type="InterPro" id="IPR036397">
    <property type="entry name" value="RNaseH_sf"/>
</dbReference>